<comment type="caution">
    <text evidence="1">The sequence shown here is derived from an EMBL/GenBank/DDBJ whole genome shotgun (WGS) entry which is preliminary data.</text>
</comment>
<evidence type="ECO:0000313" key="2">
    <source>
        <dbReference type="Proteomes" id="UP001144978"/>
    </source>
</evidence>
<protein>
    <submittedName>
        <fullName evidence="1">Uncharacterized protein</fullName>
    </submittedName>
</protein>
<sequence>MPKDRASAEVLQHVRVAGPTHHASVFSRPSAREILRTIWEHRAIRGMGSESIEILAELRGETPLPPMDGDAHNFLAGNQDNDDAWEDVDESEDSAQEAITLAIQDVMAAYGGICHKADKRTWRNRVDNMEKNWTLLISRLTNVYLTWCYPPSPLVPMDVDPSYSFMIDVIDTYALTPSTTISQSADLSTAEALVRHGYLGNSPINPSLAILLKTLELFRCLKLVKASFSAEAFAKLVCYQYYIPYRPLYRTAITDVFDVYLSIQRSIAQRVMKSLGHNEPDWHARNGCPACFYVVCVPVPSAEHEVTRPFQLVSEKLPRFSHLIGMDSNNSLKRLATSGSCTTGDTRDFGSDYHLPRNFIDSFVHKVKSREKQPKANIPACGNQSDDDDEADDLSKDDTGDLMGGTTDSLTPCTSHWKVAASDGKKHMWDIFNETGIFTSACQHVLILWVADMVQSGEQAKYALATVAELQNTLGQDLMIAYDIGCDFSKAIDDSSLGPQARALRIRFCVNAFHGYSHSYNSDQISSLWWFGTPGMPLVTGDGYINQYFRQWDHEKYSNLGLMLYNNLRQALDIIQSQSLVLEQALESLQLSLDDLKRFSNEERIFFLQLRDEEDDNLYAVAYVEALQELRSASEELAPVSPRFNDKAPDVPTISWQQPRTGATDYNADLSNTRKLETRRRYLREHVKQLTAEVTELEVTLNIEGRWQPGNAVYQQTIQYMVTHKYQCALGKLQWLVILWLFELHKLNLAQTGYRMCTYITKNLQRHCKAIRNTVKEYNAPAQALDPPHETLDWMRVSHYSFFDKFTLLQDTRGNLRSKPWAQPHICETMRIARRITSACAEVENVN</sequence>
<dbReference type="EMBL" id="JANSHE010001351">
    <property type="protein sequence ID" value="KAJ3003115.1"/>
    <property type="molecule type" value="Genomic_DNA"/>
</dbReference>
<accession>A0ACC1PWV9</accession>
<proteinExistence type="predicted"/>
<organism evidence="1 2">
    <name type="scientific">Trametes sanguinea</name>
    <dbReference type="NCBI Taxonomy" id="158606"/>
    <lineage>
        <taxon>Eukaryota</taxon>
        <taxon>Fungi</taxon>
        <taxon>Dikarya</taxon>
        <taxon>Basidiomycota</taxon>
        <taxon>Agaricomycotina</taxon>
        <taxon>Agaricomycetes</taxon>
        <taxon>Polyporales</taxon>
        <taxon>Polyporaceae</taxon>
        <taxon>Trametes</taxon>
    </lineage>
</organism>
<keyword evidence="2" id="KW-1185">Reference proteome</keyword>
<reference evidence="1" key="1">
    <citation type="submission" date="2022-08" db="EMBL/GenBank/DDBJ databases">
        <title>Genome Sequence of Pycnoporus sanguineus.</title>
        <authorList>
            <person name="Buettner E."/>
        </authorList>
    </citation>
    <scope>NUCLEOTIDE SEQUENCE</scope>
    <source>
        <strain evidence="1">CG-C14</strain>
    </source>
</reference>
<name>A0ACC1PWV9_9APHY</name>
<gene>
    <name evidence="1" type="ORF">NUW54_g5470</name>
</gene>
<dbReference type="Proteomes" id="UP001144978">
    <property type="component" value="Unassembled WGS sequence"/>
</dbReference>
<evidence type="ECO:0000313" key="1">
    <source>
        <dbReference type="EMBL" id="KAJ3003115.1"/>
    </source>
</evidence>